<organism evidence="2 3">
    <name type="scientific">Devosia pacifica</name>
    <dbReference type="NCBI Taxonomy" id="1335967"/>
    <lineage>
        <taxon>Bacteria</taxon>
        <taxon>Pseudomonadati</taxon>
        <taxon>Pseudomonadota</taxon>
        <taxon>Alphaproteobacteria</taxon>
        <taxon>Hyphomicrobiales</taxon>
        <taxon>Devosiaceae</taxon>
        <taxon>Devosia</taxon>
    </lineage>
</organism>
<dbReference type="RefSeq" id="WP_189425577.1">
    <property type="nucleotide sequence ID" value="NZ_BMZE01000002.1"/>
</dbReference>
<proteinExistence type="predicted"/>
<reference evidence="2" key="1">
    <citation type="journal article" date="2014" name="Int. J. Syst. Evol. Microbiol.">
        <title>Complete genome sequence of Corynebacterium casei LMG S-19264T (=DSM 44701T), isolated from a smear-ripened cheese.</title>
        <authorList>
            <consortium name="US DOE Joint Genome Institute (JGI-PGF)"/>
            <person name="Walter F."/>
            <person name="Albersmeier A."/>
            <person name="Kalinowski J."/>
            <person name="Ruckert C."/>
        </authorList>
    </citation>
    <scope>NUCLEOTIDE SEQUENCE</scope>
    <source>
        <strain evidence="2">KCTC 32437</strain>
    </source>
</reference>
<dbReference type="AlphaFoldDB" id="A0A918VS91"/>
<keyword evidence="3" id="KW-1185">Reference proteome</keyword>
<feature type="signal peptide" evidence="1">
    <location>
        <begin position="1"/>
        <end position="22"/>
    </location>
</feature>
<dbReference type="Proteomes" id="UP000646579">
    <property type="component" value="Unassembled WGS sequence"/>
</dbReference>
<keyword evidence="1" id="KW-0732">Signal</keyword>
<gene>
    <name evidence="2" type="ORF">GCM10007989_20380</name>
</gene>
<evidence type="ECO:0000313" key="2">
    <source>
        <dbReference type="EMBL" id="GHA24642.1"/>
    </source>
</evidence>
<dbReference type="EMBL" id="BMZE01000002">
    <property type="protein sequence ID" value="GHA24642.1"/>
    <property type="molecule type" value="Genomic_DNA"/>
</dbReference>
<name>A0A918VS91_9HYPH</name>
<evidence type="ECO:0000256" key="1">
    <source>
        <dbReference type="SAM" id="SignalP"/>
    </source>
</evidence>
<comment type="caution">
    <text evidence="2">The sequence shown here is derived from an EMBL/GenBank/DDBJ whole genome shotgun (WGS) entry which is preliminary data.</text>
</comment>
<accession>A0A918VS91</accession>
<evidence type="ECO:0008006" key="4">
    <source>
        <dbReference type="Google" id="ProtNLM"/>
    </source>
</evidence>
<evidence type="ECO:0000313" key="3">
    <source>
        <dbReference type="Proteomes" id="UP000646579"/>
    </source>
</evidence>
<reference evidence="2" key="2">
    <citation type="submission" date="2020-09" db="EMBL/GenBank/DDBJ databases">
        <authorList>
            <person name="Sun Q."/>
            <person name="Kim S."/>
        </authorList>
    </citation>
    <scope>NUCLEOTIDE SEQUENCE</scope>
    <source>
        <strain evidence="2">KCTC 32437</strain>
    </source>
</reference>
<protein>
    <recommendedName>
        <fullName evidence="4">Outer membrane protein beta-barrel domain-containing protein</fullName>
    </recommendedName>
</protein>
<feature type="chain" id="PRO_5036941489" description="Outer membrane protein beta-barrel domain-containing protein" evidence="1">
    <location>
        <begin position="23"/>
        <end position="184"/>
    </location>
</feature>
<sequence>MKVWMAVSVAVFALGAPHAASAQALGMIELRGGVFANADDAETIDPSHVEDINVEVLLGLPVLDALSPLGSVRPHVGATINTDSKASMAYAGASWTVPLGFTPFFAEAGIGAAVAGDDLGDAVSSASDPGCRLRARASGSLGVQVTESIGVMGTLDHARTTPLCDEDAGIDPRTGLGVRLGWKF</sequence>